<dbReference type="RefSeq" id="WP_040373506.1">
    <property type="nucleotide sequence ID" value="NZ_CP068053.1"/>
</dbReference>
<dbReference type="KEGG" id="ppsr:I6J18_11880"/>
<dbReference type="EMBL" id="CP068053">
    <property type="protein sequence ID" value="QQS98469.1"/>
    <property type="molecule type" value="Genomic_DNA"/>
</dbReference>
<protein>
    <submittedName>
        <fullName evidence="1">BA3454 family stress response protein</fullName>
    </submittedName>
</protein>
<organism evidence="1 2">
    <name type="scientific">Peribacillus psychrosaccharolyticus</name>
    <name type="common">Bacillus psychrosaccharolyticus</name>
    <dbReference type="NCBI Taxonomy" id="1407"/>
    <lineage>
        <taxon>Bacteria</taxon>
        <taxon>Bacillati</taxon>
        <taxon>Bacillota</taxon>
        <taxon>Bacilli</taxon>
        <taxon>Bacillales</taxon>
        <taxon>Bacillaceae</taxon>
        <taxon>Peribacillus</taxon>
    </lineage>
</organism>
<sequence>MVQFTVRVNYQGKLYQTNVLAHREDAEEEIYNRAFEQVQKQWRE</sequence>
<evidence type="ECO:0000313" key="2">
    <source>
        <dbReference type="Proteomes" id="UP000595254"/>
    </source>
</evidence>
<dbReference type="AlphaFoldDB" id="A0A974NIW0"/>
<keyword evidence="2" id="KW-1185">Reference proteome</keyword>
<dbReference type="Proteomes" id="UP000595254">
    <property type="component" value="Chromosome"/>
</dbReference>
<proteinExistence type="predicted"/>
<dbReference type="NCBIfam" id="NF033491">
    <property type="entry name" value="BA3454_fam"/>
    <property type="match status" value="1"/>
</dbReference>
<accession>A0A974NIW0</accession>
<evidence type="ECO:0000313" key="1">
    <source>
        <dbReference type="EMBL" id="QQS98469.1"/>
    </source>
</evidence>
<gene>
    <name evidence="1" type="ORF">I6J18_11880</name>
</gene>
<reference evidence="1 2" key="1">
    <citation type="submission" date="2021-01" db="EMBL/GenBank/DDBJ databases">
        <title>FDA dAtabase for Regulatory Grade micrObial Sequences (FDA-ARGOS): Supporting development and validation of Infectious Disease Dx tests.</title>
        <authorList>
            <person name="Nelson B."/>
            <person name="Plummer A."/>
            <person name="Tallon L."/>
            <person name="Sadzewicz L."/>
            <person name="Zhao X."/>
            <person name="Boylan J."/>
            <person name="Ott S."/>
            <person name="Bowen H."/>
            <person name="Vavikolanu K."/>
            <person name="Mehta A."/>
            <person name="Aluvathingal J."/>
            <person name="Nadendla S."/>
            <person name="Myers T."/>
            <person name="Yan Y."/>
            <person name="Sichtig H."/>
        </authorList>
    </citation>
    <scope>NUCLEOTIDE SEQUENCE [LARGE SCALE GENOMIC DNA]</scope>
    <source>
        <strain evidence="1 2">FDAARGOS_1161</strain>
    </source>
</reference>
<name>A0A974NIW0_PERPY</name>
<dbReference type="InterPro" id="IPR049728">
    <property type="entry name" value="BA3454-like"/>
</dbReference>